<name>A0A817SYN5_9BILA</name>
<dbReference type="Proteomes" id="UP000663833">
    <property type="component" value="Unassembled WGS sequence"/>
</dbReference>
<evidence type="ECO:0000313" key="2">
    <source>
        <dbReference type="EMBL" id="CAF3300675.1"/>
    </source>
</evidence>
<feature type="region of interest" description="Disordered" evidence="1">
    <location>
        <begin position="55"/>
        <end position="84"/>
    </location>
</feature>
<reference evidence="2" key="1">
    <citation type="submission" date="2021-02" db="EMBL/GenBank/DDBJ databases">
        <authorList>
            <person name="Nowell W R."/>
        </authorList>
    </citation>
    <scope>NUCLEOTIDE SEQUENCE</scope>
</reference>
<comment type="caution">
    <text evidence="2">The sequence shown here is derived from an EMBL/GenBank/DDBJ whole genome shotgun (WGS) entry which is preliminary data.</text>
</comment>
<accession>A0A817SYN5</accession>
<evidence type="ECO:0000313" key="3">
    <source>
        <dbReference type="Proteomes" id="UP000663833"/>
    </source>
</evidence>
<organism evidence="2 3">
    <name type="scientific">Rotaria socialis</name>
    <dbReference type="NCBI Taxonomy" id="392032"/>
    <lineage>
        <taxon>Eukaryota</taxon>
        <taxon>Metazoa</taxon>
        <taxon>Spiralia</taxon>
        <taxon>Gnathifera</taxon>
        <taxon>Rotifera</taxon>
        <taxon>Eurotatoria</taxon>
        <taxon>Bdelloidea</taxon>
        <taxon>Philodinida</taxon>
        <taxon>Philodinidae</taxon>
        <taxon>Rotaria</taxon>
    </lineage>
</organism>
<sequence length="120" mass="13947">MLLYSEYPSTFIENEFHKYFSEYISKSLFLPLIDDEHKYFLMRKQILGQPTPQQSQAAMSAALADIDNDPLDDERQQPNQYKKTEEKISNYKIIGQLKSPFSKDETCLGCCSYPTHTSYA</sequence>
<feature type="compositionally biased region" description="Low complexity" evidence="1">
    <location>
        <begin position="55"/>
        <end position="64"/>
    </location>
</feature>
<gene>
    <name evidence="2" type="ORF">LUA448_LOCUS8036</name>
</gene>
<protein>
    <submittedName>
        <fullName evidence="2">Uncharacterized protein</fullName>
    </submittedName>
</protein>
<proteinExistence type="predicted"/>
<evidence type="ECO:0000256" key="1">
    <source>
        <dbReference type="SAM" id="MobiDB-lite"/>
    </source>
</evidence>
<dbReference type="AlphaFoldDB" id="A0A817SYN5"/>
<dbReference type="EMBL" id="CAJNYD010000830">
    <property type="protein sequence ID" value="CAF3300675.1"/>
    <property type="molecule type" value="Genomic_DNA"/>
</dbReference>